<proteinExistence type="predicted"/>
<keyword evidence="3" id="KW-1185">Reference proteome</keyword>
<reference evidence="2 3" key="1">
    <citation type="submission" date="2016-11" db="EMBL/GenBank/DDBJ databases">
        <title>Study of marine rhodopsin-containing bacteria.</title>
        <authorList>
            <person name="Yoshizawa S."/>
            <person name="Kumagai Y."/>
            <person name="Kogure K."/>
        </authorList>
    </citation>
    <scope>NUCLEOTIDE SEQUENCE [LARGE SCALE GENOMIC DNA]</scope>
    <source>
        <strain evidence="2 3">SAORIC-28</strain>
    </source>
</reference>
<evidence type="ECO:0000313" key="3">
    <source>
        <dbReference type="Proteomes" id="UP000216339"/>
    </source>
</evidence>
<dbReference type="EMBL" id="MQWD01000001">
    <property type="protein sequence ID" value="PAP78460.1"/>
    <property type="molecule type" value="Genomic_DNA"/>
</dbReference>
<sequence length="658" mass="70660">MGRLLLLLVSAAIVGGTVLSLSSRGIMTETSRLRGEARADLLARQLAESGQGIALTQVTTEDGFTPPPGLFVSERPYDSGRIQFNHYQETAVAGGGEQATIVTAGVVGEASHTLRSVYEFDPMDFPGPLWLDVPYATASVSRRAEVSGGQPGYEPQIDPAKYDDLGIREFGLTFNRAKAALATVGPAVPDWSQSGGRRLGNLGGVQTADDLYYTVTNAVDTAAGDVVVEGDQTITGTTRASSSPEGIYVVRGDLTITGTMLGDGALVVEGDLRVPGRLDWDGLVVVRSEENHVTVDLGGRVTIDGALVVSQEAYPPGGHIDLTTFRDPEGRWGRAWGRRESGPGALQASSWPLADAFLWYDHTHRFDEPAPGDVDATARVQKLVRLVDRATGDPQEAYTGLRELLNHLGSTDIVVEFDNAAEHGHAVYAIDVDGVGTATAPLNRGFAGTDVGSGTTMRTRPFAARDLRTLTVQPRSLRSLRQLWDGRGSCHGDQWPFCVGEDRNDRANALTVRLRRASGGPPLYEAAIYWHMQEGREAAEYQQELARFRSDVQSGRAPFGTDLTLGPNATVRYQLAPIVRLAEKLNFDGNDVRRLDTSSAHVTAQESRAAEAASPTPGRYRICHLPGQPGQTEQDIRLLTLGLHLLHGDTLGPCPPGA</sequence>
<dbReference type="Proteomes" id="UP000216339">
    <property type="component" value="Unassembled WGS sequence"/>
</dbReference>
<feature type="region of interest" description="Disordered" evidence="1">
    <location>
        <begin position="599"/>
        <end position="619"/>
    </location>
</feature>
<evidence type="ECO:0000313" key="2">
    <source>
        <dbReference type="EMBL" id="PAP78460.1"/>
    </source>
</evidence>
<dbReference type="OrthoDB" id="1776264at2"/>
<organism evidence="2 3">
    <name type="scientific">Rubrivirga marina</name>
    <dbReference type="NCBI Taxonomy" id="1196024"/>
    <lineage>
        <taxon>Bacteria</taxon>
        <taxon>Pseudomonadati</taxon>
        <taxon>Rhodothermota</taxon>
        <taxon>Rhodothermia</taxon>
        <taxon>Rhodothermales</taxon>
        <taxon>Rubricoccaceae</taxon>
        <taxon>Rubrivirga</taxon>
    </lineage>
</organism>
<accession>A0A271J530</accession>
<protein>
    <submittedName>
        <fullName evidence="2">Uncharacterized protein</fullName>
    </submittedName>
</protein>
<evidence type="ECO:0000256" key="1">
    <source>
        <dbReference type="SAM" id="MobiDB-lite"/>
    </source>
</evidence>
<dbReference type="RefSeq" id="WP_095512137.1">
    <property type="nucleotide sequence ID" value="NZ_MQWD01000001.1"/>
</dbReference>
<name>A0A271J530_9BACT</name>
<gene>
    <name evidence="2" type="ORF">BSZ37_19530</name>
</gene>
<dbReference type="AlphaFoldDB" id="A0A271J530"/>
<comment type="caution">
    <text evidence="2">The sequence shown here is derived from an EMBL/GenBank/DDBJ whole genome shotgun (WGS) entry which is preliminary data.</text>
</comment>